<dbReference type="RefSeq" id="WP_116609770.1">
    <property type="nucleotide sequence ID" value="NZ_QEOB01000002.1"/>
</dbReference>
<feature type="compositionally biased region" description="Gly residues" evidence="5">
    <location>
        <begin position="136"/>
        <end position="148"/>
    </location>
</feature>
<dbReference type="InterPro" id="IPR012334">
    <property type="entry name" value="Pectin_lyas_fold"/>
</dbReference>
<feature type="compositionally biased region" description="Low complexity" evidence="5">
    <location>
        <begin position="95"/>
        <end position="117"/>
    </location>
</feature>
<evidence type="ECO:0000256" key="4">
    <source>
        <dbReference type="RuleBase" id="RU361169"/>
    </source>
</evidence>
<evidence type="ECO:0000256" key="3">
    <source>
        <dbReference type="ARBA" id="ARBA00023295"/>
    </source>
</evidence>
<evidence type="ECO:0000313" key="6">
    <source>
        <dbReference type="EMBL" id="PVX86303.1"/>
    </source>
</evidence>
<evidence type="ECO:0000256" key="1">
    <source>
        <dbReference type="ARBA" id="ARBA00008834"/>
    </source>
</evidence>
<dbReference type="EMBL" id="QEOB01000002">
    <property type="protein sequence ID" value="PVX86303.1"/>
    <property type="molecule type" value="Genomic_DNA"/>
</dbReference>
<dbReference type="InterPro" id="IPR011050">
    <property type="entry name" value="Pectin_lyase_fold/virulence"/>
</dbReference>
<dbReference type="PROSITE" id="PS00502">
    <property type="entry name" value="POLYGALACTURONASE"/>
    <property type="match status" value="1"/>
</dbReference>
<dbReference type="InterPro" id="IPR000743">
    <property type="entry name" value="Glyco_hydro_28"/>
</dbReference>
<accession>A0ABX5KT66</accession>
<organism evidence="6 7">
    <name type="scientific">Paraburkholderia unamae</name>
    <dbReference type="NCBI Taxonomy" id="219649"/>
    <lineage>
        <taxon>Bacteria</taxon>
        <taxon>Pseudomonadati</taxon>
        <taxon>Pseudomonadota</taxon>
        <taxon>Betaproteobacteria</taxon>
        <taxon>Burkholderiales</taxon>
        <taxon>Burkholderiaceae</taxon>
        <taxon>Paraburkholderia</taxon>
    </lineage>
</organism>
<feature type="compositionally biased region" description="Gly residues" evidence="5">
    <location>
        <begin position="118"/>
        <end position="127"/>
    </location>
</feature>
<sequence>MEPCRELEPLRPERPSALNLLRAGLPGPAWLSAFAVTLMLAACGGSDSPTEKSGGDSVSNDGAAAVVTPASAASDAAAAANTPASDASPEPVAPATGSSSTAGADTGSNSSGANSGTSGSGANGDGSTGAATDGGTSTGNGSGNGGNADNGSSGSTTPAFQVGTTTTDSDLPPEPSLPTAAQICATLTANLATLPSGLLPDSADAANTAPDTTRIQTALTSCANASSTGLATNKAVRLASGPNGANAFLSGPLTLPSGVTLWIDRRVTLFASRDPRQFDKTKGTPTCGTITASDNGCTALITASKTSYSAVMGDGTIDGRGGSPLVSSVPGDTALLPRPDGTAMSWWDIGWKANVVLNASQNNPRLIQINNGRNFTLYRITLQNAPKFHVVPSGVDGFVAWGVKIYTPTAPYEAMTNYLGVPYSTLNAKNTDGIDPASSGPITSNPGNPGRLAGDASNILIAYTSIRTGDDNVAIKGGTAPVNGRTYNVTIAHSHFYEGHGMSIGSESAGADNGAVNSDIAAINGVYPSISNVNVYDLSINGADNGLRIKSDWSRSGLVSNVRYSNVCIRSPQALVFSPYYSPTTNAGLYPNFRDITLDGVRIVNASGYTLQGFNSTSALLSGSGWKAGASGLPNPPVVNPLLITLNNVVADAAPNAFTAADAQISVGAGGTTLPLQNLGNGVSVTQTTAGPANPPVDCSLAFAPFPGR</sequence>
<feature type="compositionally biased region" description="Low complexity" evidence="5">
    <location>
        <begin position="77"/>
        <end position="88"/>
    </location>
</feature>
<gene>
    <name evidence="6" type="ORF">C7402_102139</name>
</gene>
<keyword evidence="3 4" id="KW-0326">Glycosidase</keyword>
<dbReference type="Gene3D" id="2.160.20.10">
    <property type="entry name" value="Single-stranded right-handed beta-helix, Pectin lyase-like"/>
    <property type="match status" value="1"/>
</dbReference>
<dbReference type="InterPro" id="IPR051801">
    <property type="entry name" value="GH28_Enzymes"/>
</dbReference>
<dbReference type="PANTHER" id="PTHR31339:SF9">
    <property type="entry name" value="PLASMIN AND FIBRONECTIN-BINDING PROTEIN A"/>
    <property type="match status" value="1"/>
</dbReference>
<keyword evidence="2 4" id="KW-0378">Hydrolase</keyword>
<dbReference type="PANTHER" id="PTHR31339">
    <property type="entry name" value="PECTIN LYASE-RELATED"/>
    <property type="match status" value="1"/>
</dbReference>
<keyword evidence="7" id="KW-1185">Reference proteome</keyword>
<evidence type="ECO:0000313" key="7">
    <source>
        <dbReference type="Proteomes" id="UP000245712"/>
    </source>
</evidence>
<dbReference type="Pfam" id="PF00295">
    <property type="entry name" value="Glyco_hydro_28"/>
    <property type="match status" value="2"/>
</dbReference>
<feature type="region of interest" description="Disordered" evidence="5">
    <location>
        <begin position="77"/>
        <end position="178"/>
    </location>
</feature>
<protein>
    <submittedName>
        <fullName evidence="6">Polygalacturonase</fullName>
    </submittedName>
</protein>
<comment type="similarity">
    <text evidence="1 4">Belongs to the glycosyl hydrolase 28 family.</text>
</comment>
<proteinExistence type="inferred from homology"/>
<evidence type="ECO:0000256" key="5">
    <source>
        <dbReference type="SAM" id="MobiDB-lite"/>
    </source>
</evidence>
<reference evidence="6 7" key="1">
    <citation type="submission" date="2018-05" db="EMBL/GenBank/DDBJ databases">
        <title>Genomic Encyclopedia of Type Strains, Phase IV (KMG-V): Genome sequencing to study the core and pangenomes of soil and plant-associated prokaryotes.</title>
        <authorList>
            <person name="Whitman W."/>
        </authorList>
    </citation>
    <scope>NUCLEOTIDE SEQUENCE [LARGE SCALE GENOMIC DNA]</scope>
    <source>
        <strain evidence="6 7">SCZa-39</strain>
    </source>
</reference>
<comment type="caution">
    <text evidence="6">The sequence shown here is derived from an EMBL/GenBank/DDBJ whole genome shotgun (WGS) entry which is preliminary data.</text>
</comment>
<name>A0ABX5KT66_9BURK</name>
<evidence type="ECO:0000256" key="2">
    <source>
        <dbReference type="ARBA" id="ARBA00022801"/>
    </source>
</evidence>
<dbReference type="Proteomes" id="UP000245712">
    <property type="component" value="Unassembled WGS sequence"/>
</dbReference>
<dbReference type="SUPFAM" id="SSF51126">
    <property type="entry name" value="Pectin lyase-like"/>
    <property type="match status" value="1"/>
</dbReference>
<feature type="compositionally biased region" description="Polar residues" evidence="5">
    <location>
        <begin position="158"/>
        <end position="169"/>
    </location>
</feature>